<keyword evidence="2" id="KW-0560">Oxidoreductase</keyword>
<evidence type="ECO:0000313" key="4">
    <source>
        <dbReference type="EMBL" id="GCE30111.1"/>
    </source>
</evidence>
<evidence type="ECO:0000259" key="3">
    <source>
        <dbReference type="SMART" id="SM00822"/>
    </source>
</evidence>
<evidence type="ECO:0000313" key="5">
    <source>
        <dbReference type="Proteomes" id="UP000287171"/>
    </source>
</evidence>
<comment type="caution">
    <text evidence="4">The sequence shown here is derived from an EMBL/GenBank/DDBJ whole genome shotgun (WGS) entry which is preliminary data.</text>
</comment>
<proteinExistence type="inferred from homology"/>
<reference evidence="5" key="1">
    <citation type="submission" date="2018-12" db="EMBL/GenBank/DDBJ databases">
        <title>Tengunoibacter tsumagoiensis gen. nov., sp. nov., Dictyobacter kobayashii sp. nov., D. alpinus sp. nov., and D. joshuensis sp. nov. and description of Dictyobacteraceae fam. nov. within the order Ktedonobacterales isolated from Tengu-no-mugimeshi.</title>
        <authorList>
            <person name="Wang C.M."/>
            <person name="Zheng Y."/>
            <person name="Sakai Y."/>
            <person name="Toyoda A."/>
            <person name="Minakuchi Y."/>
            <person name="Abe K."/>
            <person name="Yokota A."/>
            <person name="Yabe S."/>
        </authorList>
    </citation>
    <scope>NUCLEOTIDE SEQUENCE [LARGE SCALE GENOMIC DNA]</scope>
    <source>
        <strain evidence="5">Uno16</strain>
    </source>
</reference>
<dbReference type="RefSeq" id="WP_126630267.1">
    <property type="nucleotide sequence ID" value="NZ_BIFT01000002.1"/>
</dbReference>
<dbReference type="Gene3D" id="3.40.50.720">
    <property type="entry name" value="NAD(P)-binding Rossmann-like Domain"/>
    <property type="match status" value="1"/>
</dbReference>
<comment type="similarity">
    <text evidence="1">Belongs to the short-chain dehydrogenases/reductases (SDR) family.</text>
</comment>
<dbReference type="Pfam" id="PF13561">
    <property type="entry name" value="adh_short_C2"/>
    <property type="match status" value="1"/>
</dbReference>
<dbReference type="EMBL" id="BIFT01000002">
    <property type="protein sequence ID" value="GCE30111.1"/>
    <property type="molecule type" value="Genomic_DNA"/>
</dbReference>
<dbReference type="InterPro" id="IPR057326">
    <property type="entry name" value="KR_dom"/>
</dbReference>
<protein>
    <submittedName>
        <fullName evidence="4">Short-chain dehydrogenase</fullName>
    </submittedName>
</protein>
<dbReference type="InterPro" id="IPR051122">
    <property type="entry name" value="SDR_DHRS6-like"/>
</dbReference>
<evidence type="ECO:0000256" key="1">
    <source>
        <dbReference type="ARBA" id="ARBA00006484"/>
    </source>
</evidence>
<organism evidence="4 5">
    <name type="scientific">Dictyobacter alpinus</name>
    <dbReference type="NCBI Taxonomy" id="2014873"/>
    <lineage>
        <taxon>Bacteria</taxon>
        <taxon>Bacillati</taxon>
        <taxon>Chloroflexota</taxon>
        <taxon>Ktedonobacteria</taxon>
        <taxon>Ktedonobacterales</taxon>
        <taxon>Dictyobacteraceae</taxon>
        <taxon>Dictyobacter</taxon>
    </lineage>
</organism>
<dbReference type="AlphaFoldDB" id="A0A402BFC9"/>
<accession>A0A402BFC9</accession>
<name>A0A402BFC9_9CHLR</name>
<dbReference type="InterPro" id="IPR002347">
    <property type="entry name" value="SDR_fam"/>
</dbReference>
<feature type="domain" description="Ketoreductase" evidence="3">
    <location>
        <begin position="6"/>
        <end position="188"/>
    </location>
</feature>
<dbReference type="PANTHER" id="PTHR43477">
    <property type="entry name" value="DIHYDROANTICAPSIN 7-DEHYDROGENASE"/>
    <property type="match status" value="1"/>
</dbReference>
<dbReference type="SMART" id="SM00822">
    <property type="entry name" value="PKS_KR"/>
    <property type="match status" value="1"/>
</dbReference>
<dbReference type="Proteomes" id="UP000287171">
    <property type="component" value="Unassembled WGS sequence"/>
</dbReference>
<dbReference type="PRINTS" id="PR00081">
    <property type="entry name" value="GDHRDH"/>
</dbReference>
<dbReference type="InterPro" id="IPR036291">
    <property type="entry name" value="NAD(P)-bd_dom_sf"/>
</dbReference>
<gene>
    <name evidence="4" type="ORF">KDA_55950</name>
</gene>
<evidence type="ECO:0000256" key="2">
    <source>
        <dbReference type="ARBA" id="ARBA00023002"/>
    </source>
</evidence>
<dbReference type="OrthoDB" id="9806974at2"/>
<keyword evidence="5" id="KW-1185">Reference proteome</keyword>
<dbReference type="PANTHER" id="PTHR43477:SF1">
    <property type="entry name" value="DIHYDROANTICAPSIN 7-DEHYDROGENASE"/>
    <property type="match status" value="1"/>
</dbReference>
<dbReference type="GO" id="GO:0016491">
    <property type="term" value="F:oxidoreductase activity"/>
    <property type="evidence" value="ECO:0007669"/>
    <property type="project" value="UniProtKB-KW"/>
</dbReference>
<sequence length="239" mass="25115">MELTGQRILIMGGSSGIGLATARMLVEAGAEVTITGRSQDKIDAAVAQLGVRAHGSAVDATSLPQLQTFFHEYGAFHHLVISVSGAAGSGAFRSLDLQDLRYGFEAKFWPQVTIAQMSLETLQPDGSITFVTAGSSRQARPGTAGLAAINGALDAMVPTLAVELRPLRVNAVSPGVIATPWWDRVAEDFRKDFFAQAAASAPVGRVGQPEDVAQSIIFLIQNTFITGSIIDCDGGSRLS</sequence>
<dbReference type="SUPFAM" id="SSF51735">
    <property type="entry name" value="NAD(P)-binding Rossmann-fold domains"/>
    <property type="match status" value="1"/>
</dbReference>